<dbReference type="Proteomes" id="UP000317839">
    <property type="component" value="Unassembled WGS sequence"/>
</dbReference>
<comment type="caution">
    <text evidence="8">The sequence shown here is derived from an EMBL/GenBank/DDBJ whole genome shotgun (WGS) entry which is preliminary data.</text>
</comment>
<comment type="cofactor">
    <cofactor evidence="1">
        <name>[4Fe-4S] cluster</name>
        <dbReference type="ChEBI" id="CHEBI:49883"/>
    </cofactor>
</comment>
<dbReference type="GO" id="GO:0051539">
    <property type="term" value="F:4 iron, 4 sulfur cluster binding"/>
    <property type="evidence" value="ECO:0007669"/>
    <property type="project" value="UniProtKB-KW"/>
</dbReference>
<dbReference type="RefSeq" id="WP_142940857.1">
    <property type="nucleotide sequence ID" value="NZ_VIKR01000001.1"/>
</dbReference>
<dbReference type="PROSITE" id="PS01305">
    <property type="entry name" value="MOAA_NIFB_PQQE"/>
    <property type="match status" value="1"/>
</dbReference>
<sequence>MSHLHFLNGLDGTSGHIEYPVVNEFIIKLASRCNIRCTYCYWFEDPLVLQSPKIISDKHIDLFLEKLRQHLLEYQLNKISIAFHGGEPTLYPLEKFNRLCESLIAIQAETGCELKLSMQTNALLLDKAWLASIKQFKVLLGVSLDGSQLVHDQYRIDHKGRGTFERTINQIRRIKRHGIPVYLLSVASPEVSPVEQIDLFVNKLQVYNFDVLIPHLHYGHKELSIADYYCRLFDEYLDKYLDLGVNIRLLDGMMCQLVGGKSSIQGYGFISTVTLLTDGHLEATDDLRMIENLPISKIHIETHQLQQVTEDPLWQAVYSNSINLVQKCQDCEFKKICGSGPLVTRWSDANGFANPSVFCKDFETIINHIKQRLMPYFELRFNSTTATQSFASLK</sequence>
<evidence type="ECO:0000256" key="6">
    <source>
        <dbReference type="ARBA" id="ARBA00023014"/>
    </source>
</evidence>
<dbReference type="SFLD" id="SFLDG01067">
    <property type="entry name" value="SPASM/twitch_domain_containing"/>
    <property type="match status" value="1"/>
</dbReference>
<reference evidence="8 9" key="1">
    <citation type="submission" date="2019-06" db="EMBL/GenBank/DDBJ databases">
        <title>Draft genome of Aliikangiella marina GYP-15.</title>
        <authorList>
            <person name="Wang G."/>
        </authorList>
    </citation>
    <scope>NUCLEOTIDE SEQUENCE [LARGE SCALE GENOMIC DNA]</scope>
    <source>
        <strain evidence="8 9">GYP-15</strain>
    </source>
</reference>
<evidence type="ECO:0000256" key="4">
    <source>
        <dbReference type="ARBA" id="ARBA00022723"/>
    </source>
</evidence>
<feature type="domain" description="Radical SAM core" evidence="7">
    <location>
        <begin position="29"/>
        <end position="190"/>
    </location>
</feature>
<dbReference type="Pfam" id="PF04055">
    <property type="entry name" value="Radical_SAM"/>
    <property type="match status" value="1"/>
</dbReference>
<evidence type="ECO:0000256" key="3">
    <source>
        <dbReference type="ARBA" id="ARBA00022691"/>
    </source>
</evidence>
<accession>A0A545TJ66</accession>
<dbReference type="EMBL" id="VIKR01000001">
    <property type="protein sequence ID" value="TQV77284.1"/>
    <property type="molecule type" value="Genomic_DNA"/>
</dbReference>
<evidence type="ECO:0000259" key="7">
    <source>
        <dbReference type="Pfam" id="PF04055"/>
    </source>
</evidence>
<organism evidence="8 9">
    <name type="scientific">Aliikangiella marina</name>
    <dbReference type="NCBI Taxonomy" id="1712262"/>
    <lineage>
        <taxon>Bacteria</taxon>
        <taxon>Pseudomonadati</taxon>
        <taxon>Pseudomonadota</taxon>
        <taxon>Gammaproteobacteria</taxon>
        <taxon>Oceanospirillales</taxon>
        <taxon>Pleioneaceae</taxon>
        <taxon>Aliikangiella</taxon>
    </lineage>
</organism>
<dbReference type="InterPro" id="IPR013785">
    <property type="entry name" value="Aldolase_TIM"/>
</dbReference>
<keyword evidence="4" id="KW-0479">Metal-binding</keyword>
<gene>
    <name evidence="8" type="ORF">FLL45_04885</name>
</gene>
<keyword evidence="6" id="KW-0411">Iron-sulfur</keyword>
<dbReference type="GO" id="GO:0046872">
    <property type="term" value="F:metal ion binding"/>
    <property type="evidence" value="ECO:0007669"/>
    <property type="project" value="UniProtKB-KW"/>
</dbReference>
<dbReference type="InterPro" id="IPR058240">
    <property type="entry name" value="rSAM_sf"/>
</dbReference>
<keyword evidence="5" id="KW-0408">Iron</keyword>
<dbReference type="SUPFAM" id="SSF102114">
    <property type="entry name" value="Radical SAM enzymes"/>
    <property type="match status" value="1"/>
</dbReference>
<evidence type="ECO:0000313" key="9">
    <source>
        <dbReference type="Proteomes" id="UP000317839"/>
    </source>
</evidence>
<keyword evidence="3" id="KW-0949">S-adenosyl-L-methionine</keyword>
<keyword evidence="9" id="KW-1185">Reference proteome</keyword>
<dbReference type="OrthoDB" id="9782387at2"/>
<evidence type="ECO:0000256" key="5">
    <source>
        <dbReference type="ARBA" id="ARBA00023004"/>
    </source>
</evidence>
<dbReference type="SFLD" id="SFLDS00029">
    <property type="entry name" value="Radical_SAM"/>
    <property type="match status" value="1"/>
</dbReference>
<dbReference type="InterPro" id="IPR007197">
    <property type="entry name" value="rSAM"/>
</dbReference>
<keyword evidence="2" id="KW-0004">4Fe-4S</keyword>
<name>A0A545TJ66_9GAMM</name>
<dbReference type="PANTHER" id="PTHR43273:SF8">
    <property type="entry name" value="RADICAL SAM DOMAIN PROTEIN"/>
    <property type="match status" value="1"/>
</dbReference>
<dbReference type="PANTHER" id="PTHR43273">
    <property type="entry name" value="ANAEROBIC SULFATASE-MATURATING ENZYME HOMOLOG ASLB-RELATED"/>
    <property type="match status" value="1"/>
</dbReference>
<dbReference type="InterPro" id="IPR000385">
    <property type="entry name" value="MoaA_NifB_PqqE_Fe-S-bd_CS"/>
</dbReference>
<proteinExistence type="predicted"/>
<dbReference type="InterPro" id="IPR023867">
    <property type="entry name" value="Sulphatase_maturase_rSAM"/>
</dbReference>
<dbReference type="SFLD" id="SFLDG01072">
    <property type="entry name" value="dehydrogenase_like"/>
    <property type="match status" value="1"/>
</dbReference>
<dbReference type="Gene3D" id="3.20.20.70">
    <property type="entry name" value="Aldolase class I"/>
    <property type="match status" value="1"/>
</dbReference>
<evidence type="ECO:0000313" key="8">
    <source>
        <dbReference type="EMBL" id="TQV77284.1"/>
    </source>
</evidence>
<protein>
    <submittedName>
        <fullName evidence="8">Radical SAM protein</fullName>
    </submittedName>
</protein>
<dbReference type="AlphaFoldDB" id="A0A545TJ66"/>
<dbReference type="CDD" id="cd01335">
    <property type="entry name" value="Radical_SAM"/>
    <property type="match status" value="1"/>
</dbReference>
<dbReference type="SFLD" id="SFLDG01386">
    <property type="entry name" value="main_SPASM_domain-containing"/>
    <property type="match status" value="1"/>
</dbReference>
<evidence type="ECO:0000256" key="2">
    <source>
        <dbReference type="ARBA" id="ARBA00022485"/>
    </source>
</evidence>
<dbReference type="GO" id="GO:0016491">
    <property type="term" value="F:oxidoreductase activity"/>
    <property type="evidence" value="ECO:0007669"/>
    <property type="project" value="InterPro"/>
</dbReference>
<evidence type="ECO:0000256" key="1">
    <source>
        <dbReference type="ARBA" id="ARBA00001966"/>
    </source>
</evidence>